<dbReference type="GO" id="GO:0030042">
    <property type="term" value="P:actin filament depolymerization"/>
    <property type="evidence" value="ECO:0007669"/>
    <property type="project" value="InterPro"/>
</dbReference>
<dbReference type="InterPro" id="IPR029006">
    <property type="entry name" value="ADF-H/Gelsolin-like_dom_sf"/>
</dbReference>
<dbReference type="CDD" id="cd11286">
    <property type="entry name" value="ADF_cofilin_like"/>
    <property type="match status" value="1"/>
</dbReference>
<dbReference type="InterPro" id="IPR017904">
    <property type="entry name" value="ADF/Cofilin"/>
</dbReference>
<protein>
    <submittedName>
        <fullName evidence="4">Actin-depolymerizing factor 5</fullName>
    </submittedName>
</protein>
<dbReference type="GO" id="GO:0003779">
    <property type="term" value="F:actin binding"/>
    <property type="evidence" value="ECO:0007669"/>
    <property type="project" value="UniProtKB-KW"/>
</dbReference>
<evidence type="ECO:0000256" key="2">
    <source>
        <dbReference type="ARBA" id="ARBA00023203"/>
    </source>
</evidence>
<sequence>ARYISNSASINDNLRSEWMTPKAGKPRRGGLKAGIDASSRLLLQPMAMAFKMATEGMRVRQECLSSFTEMKWKRASRYVVYRIDEKSREVTVDKVGSPGDGYDGLAASPPLDDCRYAVFDFDFVTVDNCRKSKIFFIAWSPTASRIRSKMLYATSKQGLTRLLEGIHYEVQATDAAEMGLDVIKERPNEEELLLLP</sequence>
<name>A0A9E7HJ55_9LILI</name>
<accession>A0A9E7HJ55</accession>
<evidence type="ECO:0000259" key="3">
    <source>
        <dbReference type="PROSITE" id="PS51263"/>
    </source>
</evidence>
<dbReference type="Pfam" id="PF00241">
    <property type="entry name" value="Cofilin_ADF"/>
    <property type="match status" value="1"/>
</dbReference>
<evidence type="ECO:0000256" key="1">
    <source>
        <dbReference type="ARBA" id="ARBA00006844"/>
    </source>
</evidence>
<dbReference type="EMBL" id="CP097510">
    <property type="protein sequence ID" value="URE30618.1"/>
    <property type="molecule type" value="Genomic_DNA"/>
</dbReference>
<dbReference type="Proteomes" id="UP001055439">
    <property type="component" value="Chromosome 8"/>
</dbReference>
<keyword evidence="5" id="KW-1185">Reference proteome</keyword>
<comment type="similarity">
    <text evidence="1">Belongs to the actin-binding proteins ADF family.</text>
</comment>
<keyword evidence="2" id="KW-0009">Actin-binding</keyword>
<dbReference type="AlphaFoldDB" id="A0A9E7HJ55"/>
<dbReference type="OrthoDB" id="10249245at2759"/>
<proteinExistence type="inferred from homology"/>
<feature type="domain" description="ADF-H" evidence="3">
    <location>
        <begin position="56"/>
        <end position="188"/>
    </location>
</feature>
<evidence type="ECO:0000313" key="4">
    <source>
        <dbReference type="EMBL" id="URE30618.1"/>
    </source>
</evidence>
<organism evidence="4 5">
    <name type="scientific">Musa troglodytarum</name>
    <name type="common">fe'i banana</name>
    <dbReference type="NCBI Taxonomy" id="320322"/>
    <lineage>
        <taxon>Eukaryota</taxon>
        <taxon>Viridiplantae</taxon>
        <taxon>Streptophyta</taxon>
        <taxon>Embryophyta</taxon>
        <taxon>Tracheophyta</taxon>
        <taxon>Spermatophyta</taxon>
        <taxon>Magnoliopsida</taxon>
        <taxon>Liliopsida</taxon>
        <taxon>Zingiberales</taxon>
        <taxon>Musaceae</taxon>
        <taxon>Musa</taxon>
    </lineage>
</organism>
<dbReference type="Gene3D" id="3.40.20.10">
    <property type="entry name" value="Severin"/>
    <property type="match status" value="1"/>
</dbReference>
<gene>
    <name evidence="4" type="ORF">MUK42_16563</name>
</gene>
<feature type="non-terminal residue" evidence="4">
    <location>
        <position position="1"/>
    </location>
</feature>
<dbReference type="PANTHER" id="PTHR11913">
    <property type="entry name" value="COFILIN-RELATED"/>
    <property type="match status" value="1"/>
</dbReference>
<dbReference type="SMART" id="SM00102">
    <property type="entry name" value="ADF"/>
    <property type="match status" value="1"/>
</dbReference>
<dbReference type="InterPro" id="IPR002108">
    <property type="entry name" value="ADF-H"/>
</dbReference>
<evidence type="ECO:0000313" key="5">
    <source>
        <dbReference type="Proteomes" id="UP001055439"/>
    </source>
</evidence>
<dbReference type="SUPFAM" id="SSF55753">
    <property type="entry name" value="Actin depolymerizing proteins"/>
    <property type="match status" value="1"/>
</dbReference>
<dbReference type="GO" id="GO:0015629">
    <property type="term" value="C:actin cytoskeleton"/>
    <property type="evidence" value="ECO:0007669"/>
    <property type="project" value="InterPro"/>
</dbReference>
<dbReference type="PROSITE" id="PS51263">
    <property type="entry name" value="ADF_H"/>
    <property type="match status" value="1"/>
</dbReference>
<reference evidence="4" key="1">
    <citation type="submission" date="2022-05" db="EMBL/GenBank/DDBJ databases">
        <title>The Musa troglodytarum L. genome provides insights into the mechanism of non-climacteric behaviour and enrichment of carotenoids.</title>
        <authorList>
            <person name="Wang J."/>
        </authorList>
    </citation>
    <scope>NUCLEOTIDE SEQUENCE</scope>
    <source>
        <tissue evidence="4">Leaf</tissue>
    </source>
</reference>